<protein>
    <submittedName>
        <fullName evidence="2">Uncharacterized protein</fullName>
    </submittedName>
</protein>
<evidence type="ECO:0000313" key="2">
    <source>
        <dbReference type="EMBL" id="KRY23199.1"/>
    </source>
</evidence>
<keyword evidence="3" id="KW-1185">Reference proteome</keyword>
<organism evidence="2 3">
    <name type="scientific">Trichinella patagoniensis</name>
    <dbReference type="NCBI Taxonomy" id="990121"/>
    <lineage>
        <taxon>Eukaryota</taxon>
        <taxon>Metazoa</taxon>
        <taxon>Ecdysozoa</taxon>
        <taxon>Nematoda</taxon>
        <taxon>Enoplea</taxon>
        <taxon>Dorylaimia</taxon>
        <taxon>Trichinellida</taxon>
        <taxon>Trichinellidae</taxon>
        <taxon>Trichinella</taxon>
    </lineage>
</organism>
<feature type="region of interest" description="Disordered" evidence="1">
    <location>
        <begin position="20"/>
        <end position="40"/>
    </location>
</feature>
<comment type="caution">
    <text evidence="2">The sequence shown here is derived from an EMBL/GenBank/DDBJ whole genome shotgun (WGS) entry which is preliminary data.</text>
</comment>
<name>A0A0V1AED5_9BILA</name>
<evidence type="ECO:0000313" key="3">
    <source>
        <dbReference type="Proteomes" id="UP000054783"/>
    </source>
</evidence>
<dbReference type="EMBL" id="JYDQ01000005">
    <property type="protein sequence ID" value="KRY23199.1"/>
    <property type="molecule type" value="Genomic_DNA"/>
</dbReference>
<proteinExistence type="predicted"/>
<reference evidence="2 3" key="1">
    <citation type="submission" date="2015-01" db="EMBL/GenBank/DDBJ databases">
        <title>Evolution of Trichinella species and genotypes.</title>
        <authorList>
            <person name="Korhonen P.K."/>
            <person name="Edoardo P."/>
            <person name="Giuseppe L.R."/>
            <person name="Gasser R.B."/>
        </authorList>
    </citation>
    <scope>NUCLEOTIDE SEQUENCE [LARGE SCALE GENOMIC DNA]</scope>
    <source>
        <strain evidence="2">ISS2496</strain>
    </source>
</reference>
<feature type="compositionally biased region" description="Basic and acidic residues" evidence="1">
    <location>
        <begin position="20"/>
        <end position="36"/>
    </location>
</feature>
<sequence>MQHARGHWVCVNPSRRKIHAGLEDSVGRPETRDSAGHRKRGRIAGHERVCHEDHTWEIGDCSAYRFVGKGAFP</sequence>
<gene>
    <name evidence="2" type="ORF">T12_3928</name>
</gene>
<dbReference type="AlphaFoldDB" id="A0A0V1AED5"/>
<accession>A0A0V1AED5</accession>
<dbReference type="Proteomes" id="UP000054783">
    <property type="component" value="Unassembled WGS sequence"/>
</dbReference>
<evidence type="ECO:0000256" key="1">
    <source>
        <dbReference type="SAM" id="MobiDB-lite"/>
    </source>
</evidence>